<dbReference type="Proteomes" id="UP001500795">
    <property type="component" value="Unassembled WGS sequence"/>
</dbReference>
<feature type="region of interest" description="Disordered" evidence="11">
    <location>
        <begin position="369"/>
        <end position="405"/>
    </location>
</feature>
<comment type="similarity">
    <text evidence="2">Belongs to the bacterial secretin family. GSP D subfamily.</text>
</comment>
<comment type="caution">
    <text evidence="15">The sequence shown here is derived from an EMBL/GenBank/DDBJ whole genome shotgun (WGS) entry which is preliminary data.</text>
</comment>
<keyword evidence="4" id="KW-1134">Transmembrane beta strand</keyword>
<keyword evidence="3 10" id="KW-0813">Transport</keyword>
<dbReference type="InterPro" id="IPR049371">
    <property type="entry name" value="GspD-like_N0"/>
</dbReference>
<dbReference type="PANTHER" id="PTHR30332">
    <property type="entry name" value="PROBABLE GENERAL SECRETION PATHWAY PROTEIN D"/>
    <property type="match status" value="1"/>
</dbReference>
<proteinExistence type="inferred from homology"/>
<evidence type="ECO:0000256" key="7">
    <source>
        <dbReference type="ARBA" id="ARBA00022927"/>
    </source>
</evidence>
<dbReference type="Pfam" id="PF00263">
    <property type="entry name" value="Secretin"/>
    <property type="match status" value="1"/>
</dbReference>
<dbReference type="EMBL" id="BAABCX010000007">
    <property type="protein sequence ID" value="GAA3550351.1"/>
    <property type="molecule type" value="Genomic_DNA"/>
</dbReference>
<evidence type="ECO:0000256" key="1">
    <source>
        <dbReference type="ARBA" id="ARBA00004442"/>
    </source>
</evidence>
<dbReference type="PANTHER" id="PTHR30332:SF25">
    <property type="entry name" value="SECRETIN XPSD"/>
    <property type="match status" value="1"/>
</dbReference>
<dbReference type="InterPro" id="IPR005644">
    <property type="entry name" value="NolW-like"/>
</dbReference>
<dbReference type="PRINTS" id="PR01032">
    <property type="entry name" value="PHAGEIV"/>
</dbReference>
<dbReference type="Pfam" id="PF21305">
    <property type="entry name" value="type_II_gspD_N0"/>
    <property type="match status" value="1"/>
</dbReference>
<keyword evidence="16" id="KW-1185">Reference proteome</keyword>
<reference evidence="16" key="1">
    <citation type="journal article" date="2019" name="Int. J. Syst. Evol. Microbiol.">
        <title>The Global Catalogue of Microorganisms (GCM) 10K type strain sequencing project: providing services to taxonomists for standard genome sequencing and annotation.</title>
        <authorList>
            <consortium name="The Broad Institute Genomics Platform"/>
            <consortium name="The Broad Institute Genome Sequencing Center for Infectious Disease"/>
            <person name="Wu L."/>
            <person name="Ma J."/>
        </authorList>
    </citation>
    <scope>NUCLEOTIDE SEQUENCE [LARGE SCALE GENOMIC DNA]</scope>
    <source>
        <strain evidence="16">JCM 17110</strain>
    </source>
</reference>
<evidence type="ECO:0000259" key="14">
    <source>
        <dbReference type="Pfam" id="PF21305"/>
    </source>
</evidence>
<dbReference type="Pfam" id="PF03958">
    <property type="entry name" value="Secretin_N"/>
    <property type="match status" value="2"/>
</dbReference>
<evidence type="ECO:0000256" key="11">
    <source>
        <dbReference type="SAM" id="MobiDB-lite"/>
    </source>
</evidence>
<feature type="domain" description="NolW-like" evidence="13">
    <location>
        <begin position="206"/>
        <end position="263"/>
    </location>
</feature>
<evidence type="ECO:0000313" key="16">
    <source>
        <dbReference type="Proteomes" id="UP001500795"/>
    </source>
</evidence>
<evidence type="ECO:0000256" key="6">
    <source>
        <dbReference type="ARBA" id="ARBA00022729"/>
    </source>
</evidence>
<dbReference type="PRINTS" id="PR00811">
    <property type="entry name" value="BCTERIALGSPD"/>
</dbReference>
<sequence>MIADIIMTTSYQARRLFTTLSCVVLISCATPSGNRTAPDNPWNKPDTADSTPPVRSQQQPRLPPTQSLITASQPPAQNRAEIYRGSGNFVNLGQGQVSATEPAPGDITLNFQGSDIAEVVKTILGDILQLNYILDERVRGQVYLQTSRPIKREALLPTLESLLQTHGAALTQRNNLFEIVPATEVPSASLNPRLALTTERGYQMLILPMRYIGAREMEKILEPIKPRQGTLMVDDRRNILTLVGTRDELQNIRDTVGIFDVDQLRGMSVGLFRLQATSADIMVNELQAIFGDQAEGPLAGMVRYLPIERLNALLVITPQERYLTDARVWIERLDRAENPRGLNMYVYHVQNGRADHLAELLAQLFENQRRNSRGNDRSRPAVTPPEAAGSAPGSPSSSELPNLADLQGPHLDVGDISIIADLERNALVVMASSADYEKVEQAIKRLDIQPLQVLVEATIVEVSLEDELRYGLQWFFKNNLGGGRTGVGAVGTLPIPSPFDGGVAASATYEVFNASGTRALLTALASDSKLNVVSSPSLMVLDNHTAIIRVGDQVPVRTSETTNTSSDNLNITSNIQFKDTGVLLEVTPRVNAGGMVVLEIAQEVNDVAKTTTSGIDSPTITQRKIDTRVAIQSGETLVLGGLIRENKTQDSQGVPGLRHVPVLGWLFGSSGTNTRRTELVVLITPTAVANQQDARAVTQEYRQKLQEVHM</sequence>
<evidence type="ECO:0000256" key="3">
    <source>
        <dbReference type="ARBA" id="ARBA00022448"/>
    </source>
</evidence>
<feature type="domain" description="NolW-like" evidence="13">
    <location>
        <begin position="346"/>
        <end position="452"/>
    </location>
</feature>
<keyword evidence="9" id="KW-0998">Cell outer membrane</keyword>
<accession>A0ABP6WFR7</accession>
<dbReference type="Gene3D" id="3.30.1370.120">
    <property type="match status" value="3"/>
</dbReference>
<organism evidence="15 16">
    <name type="scientific">Zobellella aerophila</name>
    <dbReference type="NCBI Taxonomy" id="870480"/>
    <lineage>
        <taxon>Bacteria</taxon>
        <taxon>Pseudomonadati</taxon>
        <taxon>Pseudomonadota</taxon>
        <taxon>Gammaproteobacteria</taxon>
        <taxon>Aeromonadales</taxon>
        <taxon>Aeromonadaceae</taxon>
        <taxon>Zobellella</taxon>
    </lineage>
</organism>
<feature type="compositionally biased region" description="Basic and acidic residues" evidence="11">
    <location>
        <begin position="369"/>
        <end position="379"/>
    </location>
</feature>
<keyword evidence="5" id="KW-0812">Transmembrane</keyword>
<dbReference type="InterPro" id="IPR001775">
    <property type="entry name" value="GspD/PilQ"/>
</dbReference>
<name>A0ABP6WFR7_9GAMM</name>
<comment type="subcellular location">
    <subcellularLocation>
        <location evidence="1 10">Cell outer membrane</location>
    </subcellularLocation>
</comment>
<dbReference type="InterPro" id="IPR004846">
    <property type="entry name" value="T2SS/T3SS_dom"/>
</dbReference>
<feature type="domain" description="Type II/III secretion system secretin-like" evidence="12">
    <location>
        <begin position="523"/>
        <end position="687"/>
    </location>
</feature>
<dbReference type="InterPro" id="IPR050810">
    <property type="entry name" value="Bact_Secretion_Sys_Channel"/>
</dbReference>
<keyword evidence="8" id="KW-0472">Membrane</keyword>
<evidence type="ECO:0000256" key="10">
    <source>
        <dbReference type="RuleBase" id="RU004004"/>
    </source>
</evidence>
<keyword evidence="6" id="KW-0732">Signal</keyword>
<dbReference type="InterPro" id="IPR038591">
    <property type="entry name" value="NolW-like_sf"/>
</dbReference>
<protein>
    <submittedName>
        <fullName evidence="15">Type II secretion system secretin GspD</fullName>
    </submittedName>
</protein>
<evidence type="ECO:0000256" key="9">
    <source>
        <dbReference type="ARBA" id="ARBA00023237"/>
    </source>
</evidence>
<feature type="compositionally biased region" description="Low complexity" evidence="11">
    <location>
        <begin position="384"/>
        <end position="399"/>
    </location>
</feature>
<gene>
    <name evidence="15" type="primary">gspD</name>
    <name evidence="15" type="ORF">GCM10022394_33140</name>
</gene>
<dbReference type="InterPro" id="IPR013356">
    <property type="entry name" value="T2SS_GspD"/>
</dbReference>
<evidence type="ECO:0000256" key="8">
    <source>
        <dbReference type="ARBA" id="ARBA00023136"/>
    </source>
</evidence>
<evidence type="ECO:0000259" key="12">
    <source>
        <dbReference type="Pfam" id="PF00263"/>
    </source>
</evidence>
<feature type="region of interest" description="Disordered" evidence="11">
    <location>
        <begin position="33"/>
        <end position="75"/>
    </location>
</feature>
<evidence type="ECO:0000256" key="5">
    <source>
        <dbReference type="ARBA" id="ARBA00022692"/>
    </source>
</evidence>
<keyword evidence="7" id="KW-0653">Protein transport</keyword>
<evidence type="ECO:0000313" key="15">
    <source>
        <dbReference type="EMBL" id="GAA3550351.1"/>
    </source>
</evidence>
<dbReference type="NCBIfam" id="TIGR02517">
    <property type="entry name" value="type_II_gspD"/>
    <property type="match status" value="1"/>
</dbReference>
<feature type="domain" description="GspD-like N0" evidence="14">
    <location>
        <begin position="109"/>
        <end position="177"/>
    </location>
</feature>
<evidence type="ECO:0000256" key="4">
    <source>
        <dbReference type="ARBA" id="ARBA00022452"/>
    </source>
</evidence>
<evidence type="ECO:0000259" key="13">
    <source>
        <dbReference type="Pfam" id="PF03958"/>
    </source>
</evidence>
<evidence type="ECO:0000256" key="2">
    <source>
        <dbReference type="ARBA" id="ARBA00006980"/>
    </source>
</evidence>
<feature type="compositionally biased region" description="Polar residues" evidence="11">
    <location>
        <begin position="48"/>
        <end position="75"/>
    </location>
</feature>